<protein>
    <recommendedName>
        <fullName evidence="2">DUF547 domain-containing protein</fullName>
    </recommendedName>
</protein>
<organism evidence="3 4">
    <name type="scientific">Candidatus Scalindua brodae</name>
    <dbReference type="NCBI Taxonomy" id="237368"/>
    <lineage>
        <taxon>Bacteria</taxon>
        <taxon>Pseudomonadati</taxon>
        <taxon>Planctomycetota</taxon>
        <taxon>Candidatus Brocadiia</taxon>
        <taxon>Candidatus Brocadiales</taxon>
        <taxon>Candidatus Scalinduaceae</taxon>
        <taxon>Candidatus Scalindua</taxon>
    </lineage>
</organism>
<sequence length="252" mass="29619">MKTIILMLVLTIVQGLAVEVSASEKDSPDAIFDRILNRYVSEDGLVDYKGLKKDNEIKKYIEYLSDTDPRSLPSDKHRMAFWINVYNAFVIKGVLEEYPIKSVRDVGWLPDSFFKRKKFEIKLGEITLQVLENEKLREAFREPRIHFAINCASMSCPKLLTEAYKAEKLEEQLEAQAVSFINDRSRNYLDRENSVLYLSHIFKWYRGDFLKRAERIEDYVAGYLNPVDAEFVRNNTTTVKYLDYDWNLNEQK</sequence>
<evidence type="ECO:0000313" key="3">
    <source>
        <dbReference type="EMBL" id="KHE92403.1"/>
    </source>
</evidence>
<evidence type="ECO:0000313" key="4">
    <source>
        <dbReference type="Proteomes" id="UP000030652"/>
    </source>
</evidence>
<feature type="chain" id="PRO_5002074561" description="DUF547 domain-containing protein" evidence="1">
    <location>
        <begin position="18"/>
        <end position="252"/>
    </location>
</feature>
<dbReference type="PANTHER" id="PTHR46361:SF3">
    <property type="entry name" value="ELECTRON CARRIER_ PROTEIN DISULFIDE OXIDOREDUCTASE"/>
    <property type="match status" value="1"/>
</dbReference>
<evidence type="ECO:0000256" key="1">
    <source>
        <dbReference type="SAM" id="SignalP"/>
    </source>
</evidence>
<reference evidence="3 4" key="1">
    <citation type="submission" date="2014-10" db="EMBL/GenBank/DDBJ databases">
        <title>Draft genome of anammox bacterium scalindua brodae, obtained using differential coverage binning of sequence data from two enrichment reactors.</title>
        <authorList>
            <person name="Speth D.R."/>
            <person name="Russ L."/>
            <person name="Kartal B."/>
            <person name="Op den Camp H.J."/>
            <person name="Dutilh B.E."/>
            <person name="Jetten M.S."/>
        </authorList>
    </citation>
    <scope>NUCLEOTIDE SEQUENCE [LARGE SCALE GENOMIC DNA]</scope>
    <source>
        <strain evidence="3">RU1</strain>
    </source>
</reference>
<dbReference type="InterPro" id="IPR006869">
    <property type="entry name" value="DUF547"/>
</dbReference>
<dbReference type="EMBL" id="JRYO01000134">
    <property type="protein sequence ID" value="KHE92403.1"/>
    <property type="molecule type" value="Genomic_DNA"/>
</dbReference>
<dbReference type="AlphaFoldDB" id="A0A0B0EMP4"/>
<dbReference type="PANTHER" id="PTHR46361">
    <property type="entry name" value="ELECTRON CARRIER/ PROTEIN DISULFIDE OXIDOREDUCTASE"/>
    <property type="match status" value="1"/>
</dbReference>
<dbReference type="Proteomes" id="UP000030652">
    <property type="component" value="Unassembled WGS sequence"/>
</dbReference>
<proteinExistence type="predicted"/>
<feature type="domain" description="DUF547" evidence="2">
    <location>
        <begin position="74"/>
        <end position="181"/>
    </location>
</feature>
<comment type="caution">
    <text evidence="3">The sequence shown here is derived from an EMBL/GenBank/DDBJ whole genome shotgun (WGS) entry which is preliminary data.</text>
</comment>
<dbReference type="eggNOG" id="COG0398">
    <property type="taxonomic scope" value="Bacteria"/>
</dbReference>
<dbReference type="PATRIC" id="fig|237368.3.peg.1981"/>
<feature type="signal peptide" evidence="1">
    <location>
        <begin position="1"/>
        <end position="17"/>
    </location>
</feature>
<accession>A0A0B0EMP4</accession>
<keyword evidence="1" id="KW-0732">Signal</keyword>
<gene>
    <name evidence="3" type="ORF">SCABRO_01823</name>
</gene>
<evidence type="ECO:0000259" key="2">
    <source>
        <dbReference type="Pfam" id="PF04784"/>
    </source>
</evidence>
<name>A0A0B0EMP4_9BACT</name>
<dbReference type="Pfam" id="PF04784">
    <property type="entry name" value="DUF547"/>
    <property type="match status" value="1"/>
</dbReference>